<protein>
    <submittedName>
        <fullName evidence="4">PASTA domain protein</fullName>
    </submittedName>
</protein>
<dbReference type="AlphaFoldDB" id="A0A135Z7Y9"/>
<organism evidence="4 5">
    <name type="scientific">Gardnerella vaginalis</name>
    <dbReference type="NCBI Taxonomy" id="2702"/>
    <lineage>
        <taxon>Bacteria</taxon>
        <taxon>Bacillati</taxon>
        <taxon>Actinomycetota</taxon>
        <taxon>Actinomycetes</taxon>
        <taxon>Bifidobacteriales</taxon>
        <taxon>Bifidobacteriaceae</taxon>
        <taxon>Gardnerella</taxon>
    </lineage>
</organism>
<dbReference type="Gene3D" id="3.30.10.20">
    <property type="match status" value="1"/>
</dbReference>
<dbReference type="RefSeq" id="WP_155642886.1">
    <property type="nucleotide sequence ID" value="NZ_KQ961858.1"/>
</dbReference>
<feature type="compositionally biased region" description="Polar residues" evidence="1">
    <location>
        <begin position="98"/>
        <end position="108"/>
    </location>
</feature>
<gene>
    <name evidence="4" type="ORF">HMPREF3230_00620</name>
</gene>
<keyword evidence="2" id="KW-1133">Transmembrane helix</keyword>
<dbReference type="PATRIC" id="fig|2702.101.peg.607"/>
<evidence type="ECO:0000313" key="4">
    <source>
        <dbReference type="EMBL" id="KXI17724.1"/>
    </source>
</evidence>
<reference evidence="4 5" key="1">
    <citation type="submission" date="2016-02" db="EMBL/GenBank/DDBJ databases">
        <authorList>
            <person name="Wen L."/>
            <person name="He K."/>
            <person name="Yang H."/>
        </authorList>
    </citation>
    <scope>NUCLEOTIDE SEQUENCE [LARGE SCALE GENOMIC DNA]</scope>
    <source>
        <strain evidence="4 5">CMW7778B</strain>
    </source>
</reference>
<sequence>MFCINCGNKIDEGDNFCCFCGFAVEDDVDSKAETQSFKYQESDIANNPSNLAIPTKYANPNAFNESNNPNTSTESNNLNTFNESNNPNTSTEFNTSNKSTSYDNHSNKQNLKNRKSVVIILVSVVLTVVLVLAGSIWYFAKNRTSGTNSSSANSVLIPEAKSGDSADSVAKSLENKGFRTKIIDEFSASKRGNFLRYANVKPGSKVSTRKVVKIIRSKGPGVPARGVVGENLSQASKIVKSMGVPVKLHRVPVTDSSADKIVASSPLPGNAVGKDGVINIAVGEKCDGVPVDLFGLNRDKAKDMLSSKPFSVDLRPKFSSPKYFGKIVGAYPALGTKGNPKAVTLYYGVDASKAKDVVTEPMNLGDETAYLVQRAGSFVGKWCTNSGKCITLVPHRMRNEQFVEERNIRSLIPVDFDDTDGRVSDLDSMGYIDNKSILDLNSGGQDPTDYAVFDKNIKNSSMMRNHLISGDTGAVELYSGGAIVQCGNQDVPIWGSGVTCLNGKYTEAPTDSYEQARIDNDPGKGIGYYYTMRDFMVIVPVGAKFDELLNSGYFVGKPTRKPDLKRPFILRRDPDLYKETRKDLPKGDFVNPFVPTYQGRAVPFAPAPDDSNAYYLVEEPFDWSTNPSESL</sequence>
<dbReference type="PROSITE" id="PS51178">
    <property type="entry name" value="PASTA"/>
    <property type="match status" value="1"/>
</dbReference>
<evidence type="ECO:0000259" key="3">
    <source>
        <dbReference type="PROSITE" id="PS51178"/>
    </source>
</evidence>
<keyword evidence="2" id="KW-0812">Transmembrane</keyword>
<dbReference type="InterPro" id="IPR005543">
    <property type="entry name" value="PASTA_dom"/>
</dbReference>
<proteinExistence type="predicted"/>
<feature type="domain" description="PASTA" evidence="3">
    <location>
        <begin position="218"/>
        <end position="284"/>
    </location>
</feature>
<evidence type="ECO:0000256" key="2">
    <source>
        <dbReference type="SAM" id="Phobius"/>
    </source>
</evidence>
<feature type="region of interest" description="Disordered" evidence="1">
    <location>
        <begin position="55"/>
        <end position="108"/>
    </location>
</feature>
<accession>A0A135Z7Y9</accession>
<evidence type="ECO:0000256" key="1">
    <source>
        <dbReference type="SAM" id="MobiDB-lite"/>
    </source>
</evidence>
<keyword evidence="2" id="KW-0472">Membrane</keyword>
<dbReference type="Proteomes" id="UP000070505">
    <property type="component" value="Unassembled WGS sequence"/>
</dbReference>
<evidence type="ECO:0000313" key="5">
    <source>
        <dbReference type="Proteomes" id="UP000070505"/>
    </source>
</evidence>
<feature type="transmembrane region" description="Helical" evidence="2">
    <location>
        <begin position="117"/>
        <end position="140"/>
    </location>
</feature>
<name>A0A135Z7Y9_GARVA</name>
<feature type="compositionally biased region" description="Low complexity" evidence="1">
    <location>
        <begin position="58"/>
        <end position="97"/>
    </location>
</feature>
<comment type="caution">
    <text evidence="4">The sequence shown here is derived from an EMBL/GenBank/DDBJ whole genome shotgun (WGS) entry which is preliminary data.</text>
</comment>
<dbReference type="EMBL" id="LSRC01000021">
    <property type="protein sequence ID" value="KXI17724.1"/>
    <property type="molecule type" value="Genomic_DNA"/>
</dbReference>